<dbReference type="GO" id="GO:0035999">
    <property type="term" value="P:tetrahydrofolate interconversion"/>
    <property type="evidence" value="ECO:0007669"/>
    <property type="project" value="UniProtKB-UniRule"/>
</dbReference>
<evidence type="ECO:0000256" key="8">
    <source>
        <dbReference type="ARBA" id="ARBA00023102"/>
    </source>
</evidence>
<keyword evidence="10 11" id="KW-0511">Multifunctional enzyme</keyword>
<comment type="caution">
    <text evidence="11">Lacks conserved residue(s) required for the propagation of feature annotation.</text>
</comment>
<dbReference type="GO" id="GO:0004477">
    <property type="term" value="F:methenyltetrahydrofolate cyclohydrolase activity"/>
    <property type="evidence" value="ECO:0007669"/>
    <property type="project" value="UniProtKB-UniRule"/>
</dbReference>
<dbReference type="Pfam" id="PF00763">
    <property type="entry name" value="THF_DHG_CYH"/>
    <property type="match status" value="1"/>
</dbReference>
<reference evidence="14" key="1">
    <citation type="submission" date="2019-11" db="EMBL/GenBank/DDBJ databases">
        <authorList>
            <person name="Feng L."/>
        </authorList>
    </citation>
    <scope>NUCLEOTIDE SEQUENCE</scope>
    <source>
        <strain evidence="14">AundefinedLFYP135</strain>
    </source>
</reference>
<evidence type="ECO:0000256" key="11">
    <source>
        <dbReference type="HAMAP-Rule" id="MF_01576"/>
    </source>
</evidence>
<accession>A0A6N2U5E2</accession>
<name>A0A6N2U5E2_9FIRM</name>
<evidence type="ECO:0000256" key="3">
    <source>
        <dbReference type="ARBA" id="ARBA00022605"/>
    </source>
</evidence>
<gene>
    <name evidence="11 14" type="primary">folD</name>
    <name evidence="14" type="ORF">AULFYP135_01669</name>
</gene>
<feature type="binding site" evidence="11">
    <location>
        <begin position="165"/>
        <end position="167"/>
    </location>
    <ligand>
        <name>NADP(+)</name>
        <dbReference type="ChEBI" id="CHEBI:58349"/>
    </ligand>
</feature>
<comment type="catalytic activity">
    <reaction evidence="11">
        <text>(6R)-5,10-methylene-5,6,7,8-tetrahydrofolate + NADP(+) = (6R)-5,10-methenyltetrahydrofolate + NADPH</text>
        <dbReference type="Rhea" id="RHEA:22812"/>
        <dbReference type="ChEBI" id="CHEBI:15636"/>
        <dbReference type="ChEBI" id="CHEBI:57455"/>
        <dbReference type="ChEBI" id="CHEBI:57783"/>
        <dbReference type="ChEBI" id="CHEBI:58349"/>
        <dbReference type="EC" id="1.5.1.5"/>
    </reaction>
</comment>
<dbReference type="HAMAP" id="MF_01576">
    <property type="entry name" value="THF_DHG_CYH"/>
    <property type="match status" value="1"/>
</dbReference>
<comment type="subunit">
    <text evidence="11">Homodimer.</text>
</comment>
<dbReference type="SUPFAM" id="SSF51735">
    <property type="entry name" value="NAD(P)-binding Rossmann-fold domains"/>
    <property type="match status" value="1"/>
</dbReference>
<dbReference type="PRINTS" id="PR00085">
    <property type="entry name" value="THFDHDRGNASE"/>
</dbReference>
<keyword evidence="7 11" id="KW-0560">Oxidoreductase</keyword>
<evidence type="ECO:0000256" key="2">
    <source>
        <dbReference type="ARBA" id="ARBA00022563"/>
    </source>
</evidence>
<dbReference type="InterPro" id="IPR000672">
    <property type="entry name" value="THF_DH/CycHdrlase"/>
</dbReference>
<keyword evidence="3 11" id="KW-0028">Amino-acid biosynthesis</keyword>
<feature type="domain" description="Tetrahydrofolate dehydrogenase/cyclohydrolase catalytic" evidence="12">
    <location>
        <begin position="5"/>
        <end position="119"/>
    </location>
</feature>
<dbReference type="AlphaFoldDB" id="A0A6N2U5E2"/>
<comment type="catalytic activity">
    <reaction evidence="11">
        <text>(6R)-5,10-methenyltetrahydrofolate + H2O = (6R)-10-formyltetrahydrofolate + H(+)</text>
        <dbReference type="Rhea" id="RHEA:23700"/>
        <dbReference type="ChEBI" id="CHEBI:15377"/>
        <dbReference type="ChEBI" id="CHEBI:15378"/>
        <dbReference type="ChEBI" id="CHEBI:57455"/>
        <dbReference type="ChEBI" id="CHEBI:195366"/>
        <dbReference type="EC" id="3.5.4.9"/>
    </reaction>
</comment>
<evidence type="ECO:0000256" key="9">
    <source>
        <dbReference type="ARBA" id="ARBA00023167"/>
    </source>
</evidence>
<dbReference type="InterPro" id="IPR036291">
    <property type="entry name" value="NAD(P)-bd_dom_sf"/>
</dbReference>
<dbReference type="Pfam" id="PF02882">
    <property type="entry name" value="THF_DHG_CYH_C"/>
    <property type="match status" value="1"/>
</dbReference>
<evidence type="ECO:0000313" key="14">
    <source>
        <dbReference type="EMBL" id="VYT10726.1"/>
    </source>
</evidence>
<dbReference type="EC" id="3.5.4.9" evidence="11"/>
<organism evidence="14">
    <name type="scientific">uncultured Anaerotruncus sp</name>
    <dbReference type="NCBI Taxonomy" id="905011"/>
    <lineage>
        <taxon>Bacteria</taxon>
        <taxon>Bacillati</taxon>
        <taxon>Bacillota</taxon>
        <taxon>Clostridia</taxon>
        <taxon>Eubacteriales</taxon>
        <taxon>Oscillospiraceae</taxon>
        <taxon>Anaerotruncus</taxon>
        <taxon>environmental samples</taxon>
    </lineage>
</organism>
<evidence type="ECO:0000256" key="4">
    <source>
        <dbReference type="ARBA" id="ARBA00022755"/>
    </source>
</evidence>
<dbReference type="EMBL" id="CACRSL010000003">
    <property type="protein sequence ID" value="VYT10726.1"/>
    <property type="molecule type" value="Genomic_DNA"/>
</dbReference>
<dbReference type="EC" id="1.5.1.5" evidence="11"/>
<dbReference type="PANTHER" id="PTHR48099:SF5">
    <property type="entry name" value="C-1-TETRAHYDROFOLATE SYNTHASE, CYTOPLASMIC"/>
    <property type="match status" value="1"/>
</dbReference>
<evidence type="ECO:0000256" key="7">
    <source>
        <dbReference type="ARBA" id="ARBA00023002"/>
    </source>
</evidence>
<proteinExistence type="inferred from homology"/>
<comment type="similarity">
    <text evidence="11">Belongs to the tetrahydrofolate dehydrogenase/cyclohydrolase family.</text>
</comment>
<sequence>MATILKGAAVTAALNQSLTERTSALKEKGILPTLAIVRVGERGDDISYEKGAIKRCEKIGVGVKQFLLPADVPEETLLATIEEINADPAIHGCLLFRPLPGHIDGERIRRALAPQKDVDGITDGSLAGVFSGSGEGYPPCTAQACMEILDHYGYPLQGKKAVVVGRSLVVGKPAAMLLLQKNATVTVCHTRTADMPALCREAEVLIVAAGKAGVVGKEYLSPGQVVIDVGIHVLEDGKLTGDVKFEEAEPIVEAITPVPGGVGTVTTSVLVKHVVEAAEKASK</sequence>
<keyword evidence="5 11" id="KW-0378">Hydrolase</keyword>
<dbReference type="GO" id="GO:0006164">
    <property type="term" value="P:purine nucleotide biosynthetic process"/>
    <property type="evidence" value="ECO:0007669"/>
    <property type="project" value="UniProtKB-KW"/>
</dbReference>
<evidence type="ECO:0000256" key="10">
    <source>
        <dbReference type="ARBA" id="ARBA00023268"/>
    </source>
</evidence>
<comment type="pathway">
    <text evidence="1 11">One-carbon metabolism; tetrahydrofolate interconversion.</text>
</comment>
<dbReference type="Gene3D" id="3.40.50.720">
    <property type="entry name" value="NAD(P)-binding Rossmann-like Domain"/>
    <property type="match status" value="1"/>
</dbReference>
<feature type="domain" description="Tetrahydrofolate dehydrogenase/cyclohydrolase NAD(P)-binding" evidence="13">
    <location>
        <begin position="139"/>
        <end position="281"/>
    </location>
</feature>
<dbReference type="InterPro" id="IPR020631">
    <property type="entry name" value="THF_DH/CycHdrlase_NAD-bd_dom"/>
</dbReference>
<dbReference type="GO" id="GO:0000105">
    <property type="term" value="P:L-histidine biosynthetic process"/>
    <property type="evidence" value="ECO:0007669"/>
    <property type="project" value="UniProtKB-KW"/>
</dbReference>
<keyword evidence="6 11" id="KW-0521">NADP</keyword>
<dbReference type="GO" id="GO:0004488">
    <property type="term" value="F:methylenetetrahydrofolate dehydrogenase (NADP+) activity"/>
    <property type="evidence" value="ECO:0007669"/>
    <property type="project" value="UniProtKB-UniRule"/>
</dbReference>
<keyword evidence="2 11" id="KW-0554">One-carbon metabolism</keyword>
<dbReference type="PANTHER" id="PTHR48099">
    <property type="entry name" value="C-1-TETRAHYDROFOLATE SYNTHASE, CYTOPLASMIC-RELATED"/>
    <property type="match status" value="1"/>
</dbReference>
<protein>
    <recommendedName>
        <fullName evidence="11">Bifunctional protein FolD</fullName>
    </recommendedName>
    <domain>
        <recommendedName>
            <fullName evidence="11">Methylenetetrahydrofolate dehydrogenase</fullName>
            <ecNumber evidence="11">1.5.1.5</ecNumber>
        </recommendedName>
    </domain>
    <domain>
        <recommendedName>
            <fullName evidence="11">Methenyltetrahydrofolate cyclohydrolase</fullName>
            <ecNumber evidence="11">3.5.4.9</ecNumber>
        </recommendedName>
    </domain>
</protein>
<dbReference type="FunFam" id="3.40.50.720:FF:000094">
    <property type="entry name" value="Bifunctional protein FolD"/>
    <property type="match status" value="1"/>
</dbReference>
<dbReference type="Gene3D" id="3.40.50.10860">
    <property type="entry name" value="Leucine Dehydrogenase, chain A, domain 1"/>
    <property type="match status" value="1"/>
</dbReference>
<keyword evidence="4 11" id="KW-0658">Purine biosynthesis</keyword>
<feature type="binding site" evidence="11">
    <location>
        <position position="231"/>
    </location>
    <ligand>
        <name>NADP(+)</name>
        <dbReference type="ChEBI" id="CHEBI:58349"/>
    </ligand>
</feature>
<dbReference type="InterPro" id="IPR046346">
    <property type="entry name" value="Aminoacid_DH-like_N_sf"/>
</dbReference>
<evidence type="ECO:0000256" key="1">
    <source>
        <dbReference type="ARBA" id="ARBA00004777"/>
    </source>
</evidence>
<dbReference type="InterPro" id="IPR020630">
    <property type="entry name" value="THF_DH/CycHdrlase_cat_dom"/>
</dbReference>
<keyword evidence="9 11" id="KW-0486">Methionine biosynthesis</keyword>
<dbReference type="GO" id="GO:0005829">
    <property type="term" value="C:cytosol"/>
    <property type="evidence" value="ECO:0007669"/>
    <property type="project" value="TreeGrafter"/>
</dbReference>
<evidence type="ECO:0000259" key="13">
    <source>
        <dbReference type="Pfam" id="PF02882"/>
    </source>
</evidence>
<evidence type="ECO:0000256" key="5">
    <source>
        <dbReference type="ARBA" id="ARBA00022801"/>
    </source>
</evidence>
<evidence type="ECO:0000259" key="12">
    <source>
        <dbReference type="Pfam" id="PF00763"/>
    </source>
</evidence>
<dbReference type="SUPFAM" id="SSF53223">
    <property type="entry name" value="Aminoacid dehydrogenase-like, N-terminal domain"/>
    <property type="match status" value="1"/>
</dbReference>
<comment type="function">
    <text evidence="11">Catalyzes the oxidation of 5,10-methylenetetrahydrofolate to 5,10-methenyltetrahydrofolate and then the hydrolysis of 5,10-methenyltetrahydrofolate to 10-formyltetrahydrofolate.</text>
</comment>
<dbReference type="UniPathway" id="UPA00193"/>
<dbReference type="GO" id="GO:0009086">
    <property type="term" value="P:methionine biosynthetic process"/>
    <property type="evidence" value="ECO:0007669"/>
    <property type="project" value="UniProtKB-KW"/>
</dbReference>
<evidence type="ECO:0000256" key="6">
    <source>
        <dbReference type="ARBA" id="ARBA00022857"/>
    </source>
</evidence>
<dbReference type="CDD" id="cd01080">
    <property type="entry name" value="NAD_bind_m-THF_DH_Cyclohyd"/>
    <property type="match status" value="1"/>
</dbReference>
<keyword evidence="8 11" id="KW-0368">Histidine biosynthesis</keyword>